<evidence type="ECO:0000259" key="1">
    <source>
        <dbReference type="Pfam" id="PF14020"/>
    </source>
</evidence>
<comment type="caution">
    <text evidence="2">The sequence shown here is derived from an EMBL/GenBank/DDBJ whole genome shotgun (WGS) entry which is preliminary data.</text>
</comment>
<sequence>MGIQYRSRKKTGKNSWINISGSGASMSTKVGPVTFNSRGGMWINLPGGLNFRGRWR</sequence>
<dbReference type="AlphaFoldDB" id="A0A2A4AIH1"/>
<evidence type="ECO:0000313" key="3">
    <source>
        <dbReference type="Proteomes" id="UP000218690"/>
    </source>
</evidence>
<dbReference type="InterPro" id="IPR025330">
    <property type="entry name" value="DUF4236"/>
</dbReference>
<proteinExistence type="predicted"/>
<organism evidence="2 3">
    <name type="scientific">Corynebacterium accolens</name>
    <dbReference type="NCBI Taxonomy" id="38284"/>
    <lineage>
        <taxon>Bacteria</taxon>
        <taxon>Bacillati</taxon>
        <taxon>Actinomycetota</taxon>
        <taxon>Actinomycetes</taxon>
        <taxon>Mycobacteriales</taxon>
        <taxon>Corynebacteriaceae</taxon>
        <taxon>Corynebacterium</taxon>
    </lineage>
</organism>
<gene>
    <name evidence="2" type="ORF">COM45_08470</name>
</gene>
<feature type="domain" description="DUF4236" evidence="1">
    <location>
        <begin position="4"/>
        <end position="52"/>
    </location>
</feature>
<dbReference type="Proteomes" id="UP000218690">
    <property type="component" value="Unassembled WGS sequence"/>
</dbReference>
<dbReference type="Pfam" id="PF14020">
    <property type="entry name" value="DUF4236"/>
    <property type="match status" value="1"/>
</dbReference>
<name>A0A2A4AIH1_9CORY</name>
<reference evidence="2 3" key="1">
    <citation type="submission" date="2017-09" db="EMBL/GenBank/DDBJ databases">
        <title>Draft Genome Sequence of Corynebacterium accolens AH4003.</title>
        <authorList>
            <person name="Chen Y."/>
            <person name="Oosthuysen W.F."/>
            <person name="Kelley S."/>
            <person name="Horswill A."/>
        </authorList>
    </citation>
    <scope>NUCLEOTIDE SEQUENCE [LARGE SCALE GENOMIC DNA]</scope>
    <source>
        <strain evidence="2 3">AH4003</strain>
    </source>
</reference>
<protein>
    <submittedName>
        <fullName evidence="2">DUF4236 domain-containing protein</fullName>
    </submittedName>
</protein>
<dbReference type="EMBL" id="NWBP01000025">
    <property type="protein sequence ID" value="PCC82337.1"/>
    <property type="molecule type" value="Genomic_DNA"/>
</dbReference>
<evidence type="ECO:0000313" key="2">
    <source>
        <dbReference type="EMBL" id="PCC82337.1"/>
    </source>
</evidence>
<accession>A0A2A4AIH1</accession>